<proteinExistence type="predicted"/>
<dbReference type="Proteomes" id="UP000592294">
    <property type="component" value="Unassembled WGS sequence"/>
</dbReference>
<organism evidence="2 3">
    <name type="scientific">Allochromatium humboldtianum</name>
    <dbReference type="NCBI Taxonomy" id="504901"/>
    <lineage>
        <taxon>Bacteria</taxon>
        <taxon>Pseudomonadati</taxon>
        <taxon>Pseudomonadota</taxon>
        <taxon>Gammaproteobacteria</taxon>
        <taxon>Chromatiales</taxon>
        <taxon>Chromatiaceae</taxon>
        <taxon>Allochromatium</taxon>
    </lineage>
</organism>
<feature type="non-terminal residue" evidence="2">
    <location>
        <position position="105"/>
    </location>
</feature>
<dbReference type="PROSITE" id="PS00409">
    <property type="entry name" value="PROKAR_NTER_METHYL"/>
    <property type="match status" value="1"/>
</dbReference>
<evidence type="ECO:0000256" key="1">
    <source>
        <dbReference type="SAM" id="Phobius"/>
    </source>
</evidence>
<dbReference type="Pfam" id="PF07963">
    <property type="entry name" value="N_methyl"/>
    <property type="match status" value="1"/>
</dbReference>
<protein>
    <submittedName>
        <fullName evidence="2">Prepilin-type N-terminal cleavage/methylation domain-containing protein</fullName>
    </submittedName>
</protein>
<comment type="caution">
    <text evidence="2">The sequence shown here is derived from an EMBL/GenBank/DDBJ whole genome shotgun (WGS) entry which is preliminary data.</text>
</comment>
<dbReference type="AlphaFoldDB" id="A0A850RNX9"/>
<dbReference type="InterPro" id="IPR031982">
    <property type="entry name" value="PilE-like"/>
</dbReference>
<dbReference type="InterPro" id="IPR012902">
    <property type="entry name" value="N_methyl_site"/>
</dbReference>
<keyword evidence="1" id="KW-1133">Transmembrane helix</keyword>
<dbReference type="SUPFAM" id="SSF54523">
    <property type="entry name" value="Pili subunits"/>
    <property type="match status" value="1"/>
</dbReference>
<dbReference type="InterPro" id="IPR045584">
    <property type="entry name" value="Pilin-like"/>
</dbReference>
<evidence type="ECO:0000313" key="2">
    <source>
        <dbReference type="EMBL" id="NVZ11161.1"/>
    </source>
</evidence>
<name>A0A850RNX9_9GAMM</name>
<dbReference type="Gene3D" id="3.30.700.10">
    <property type="entry name" value="Glycoprotein, Type 4 Pilin"/>
    <property type="match status" value="1"/>
</dbReference>
<feature type="transmembrane region" description="Helical" evidence="1">
    <location>
        <begin position="12"/>
        <end position="36"/>
    </location>
</feature>
<dbReference type="RefSeq" id="WP_176977883.1">
    <property type="nucleotide sequence ID" value="NZ_JABZEO010000017.1"/>
</dbReference>
<dbReference type="NCBIfam" id="TIGR02532">
    <property type="entry name" value="IV_pilin_GFxxxE"/>
    <property type="match status" value="1"/>
</dbReference>
<accession>A0A850RNX9</accession>
<keyword evidence="1" id="KW-0472">Membrane</keyword>
<reference evidence="2 3" key="1">
    <citation type="submission" date="2020-06" db="EMBL/GenBank/DDBJ databases">
        <title>Whole-genome sequence of Allochromatium humboldtianum DSM 21881, type strain.</title>
        <authorList>
            <person name="Kyndt J.A."/>
            <person name="Meyer T.E."/>
        </authorList>
    </citation>
    <scope>NUCLEOTIDE SEQUENCE [LARGE SCALE GENOMIC DNA]</scope>
    <source>
        <strain evidence="2 3">DSM 21881</strain>
    </source>
</reference>
<dbReference type="GO" id="GO:0043683">
    <property type="term" value="P:type IV pilus assembly"/>
    <property type="evidence" value="ECO:0007669"/>
    <property type="project" value="InterPro"/>
</dbReference>
<dbReference type="EMBL" id="JABZEO010000017">
    <property type="protein sequence ID" value="NVZ11161.1"/>
    <property type="molecule type" value="Genomic_DNA"/>
</dbReference>
<gene>
    <name evidence="2" type="ORF">HW932_18070</name>
</gene>
<sequence>MLHQRHCRKPSGFTLIELMITVATIGILAAIAYPSYREYMFKSRRADAHAALMNIEMEQQKRRASGLGYVTTTTAWSALGFPTTSTDGYYSLTLASVTGGGYTAT</sequence>
<evidence type="ECO:0000313" key="3">
    <source>
        <dbReference type="Proteomes" id="UP000592294"/>
    </source>
</evidence>
<keyword evidence="1" id="KW-0812">Transmembrane</keyword>
<keyword evidence="3" id="KW-1185">Reference proteome</keyword>
<dbReference type="Pfam" id="PF16732">
    <property type="entry name" value="ComP_DUS"/>
    <property type="match status" value="1"/>
</dbReference>